<evidence type="ECO:0000256" key="1">
    <source>
        <dbReference type="SAM" id="MobiDB-lite"/>
    </source>
</evidence>
<dbReference type="InterPro" id="IPR003374">
    <property type="entry name" value="ApbE-like_sf"/>
</dbReference>
<proteinExistence type="predicted"/>
<gene>
    <name evidence="2" type="ORF">VAMP_27n85</name>
</gene>
<dbReference type="EMBL" id="JAEDAM010000017">
    <property type="protein sequence ID" value="MBS8121827.1"/>
    <property type="molecule type" value="Genomic_DNA"/>
</dbReference>
<evidence type="ECO:0000313" key="3">
    <source>
        <dbReference type="Proteomes" id="UP000680365"/>
    </source>
</evidence>
<sequence>MTNCSLSSSGINIRKRKNNNGNKFHHIKTPGEKNQKFDIITISVLDKFAYKTDSLSTSILSMGFDLGKEFCEKNNIKSYFVLSNGKIWHNMN</sequence>
<reference evidence="2 3" key="1">
    <citation type="journal article" date="2021" name="Nat. Commun.">
        <title>Reductive evolution and unique predatory mode in the CPR bacterium Vampirococcus lugosii.</title>
        <authorList>
            <person name="Moreira D."/>
            <person name="Zivanovic Y."/>
            <person name="Lopez-Archilla A.I."/>
            <person name="Iniesto M."/>
            <person name="Lopez-Garcia P."/>
        </authorList>
    </citation>
    <scope>NUCLEOTIDE SEQUENCE [LARGE SCALE GENOMIC DNA]</scope>
    <source>
        <strain evidence="2">Chiprana</strain>
    </source>
</reference>
<name>A0ABS5QL86_9BACT</name>
<dbReference type="InterPro" id="IPR024932">
    <property type="entry name" value="ApbE"/>
</dbReference>
<dbReference type="Proteomes" id="UP000680365">
    <property type="component" value="Unassembled WGS sequence"/>
</dbReference>
<protein>
    <recommendedName>
        <fullName evidence="4">FAD:protein FMN transferase</fullName>
    </recommendedName>
</protein>
<evidence type="ECO:0000313" key="2">
    <source>
        <dbReference type="EMBL" id="MBS8121827.1"/>
    </source>
</evidence>
<dbReference type="Pfam" id="PF02424">
    <property type="entry name" value="ApbE"/>
    <property type="match status" value="1"/>
</dbReference>
<evidence type="ECO:0008006" key="4">
    <source>
        <dbReference type="Google" id="ProtNLM"/>
    </source>
</evidence>
<dbReference type="Gene3D" id="3.10.520.10">
    <property type="entry name" value="ApbE-like domains"/>
    <property type="match status" value="1"/>
</dbReference>
<dbReference type="RefSeq" id="WP_213348698.1">
    <property type="nucleotide sequence ID" value="NZ_JAEDAM010000017.1"/>
</dbReference>
<organism evidence="2 3">
    <name type="scientific">Candidatus Vampirococcus lugosii</name>
    <dbReference type="NCBI Taxonomy" id="2789015"/>
    <lineage>
        <taxon>Bacteria</taxon>
        <taxon>Candidatus Absconditibacteriota</taxon>
        <taxon>Vampirococcus</taxon>
    </lineage>
</organism>
<accession>A0ABS5QL86</accession>
<feature type="compositionally biased region" description="Basic residues" evidence="1">
    <location>
        <begin position="13"/>
        <end position="28"/>
    </location>
</feature>
<keyword evidence="3" id="KW-1185">Reference proteome</keyword>
<feature type="region of interest" description="Disordered" evidence="1">
    <location>
        <begin position="1"/>
        <end position="28"/>
    </location>
</feature>
<dbReference type="SUPFAM" id="SSF143631">
    <property type="entry name" value="ApbE-like"/>
    <property type="match status" value="1"/>
</dbReference>
<comment type="caution">
    <text evidence="2">The sequence shown here is derived from an EMBL/GenBank/DDBJ whole genome shotgun (WGS) entry which is preliminary data.</text>
</comment>